<reference evidence="12 13" key="1">
    <citation type="submission" date="2018-08" db="EMBL/GenBank/DDBJ databases">
        <title>Draft genome of the lignicolous fungus Coniochaeta pulveracea.</title>
        <authorList>
            <person name="Borstlap C.J."/>
            <person name="De Witt R.N."/>
            <person name="Botha A."/>
            <person name="Volschenk H."/>
        </authorList>
    </citation>
    <scope>NUCLEOTIDE SEQUENCE [LARGE SCALE GENOMIC DNA]</scope>
    <source>
        <strain evidence="12 13">CAB683</strain>
    </source>
</reference>
<dbReference type="GO" id="GO:0004674">
    <property type="term" value="F:protein serine/threonine kinase activity"/>
    <property type="evidence" value="ECO:0007669"/>
    <property type="project" value="UniProtKB-KW"/>
</dbReference>
<accession>A0A420YIX2</accession>
<keyword evidence="3" id="KW-0808">Transferase</keyword>
<keyword evidence="5" id="KW-0418">Kinase</keyword>
<dbReference type="InterPro" id="IPR011009">
    <property type="entry name" value="Kinase-like_dom_sf"/>
</dbReference>
<comment type="catalytic activity">
    <reaction evidence="7">
        <text>L-threonyl-[protein] + ATP = O-phospho-L-threonyl-[protein] + ADP + H(+)</text>
        <dbReference type="Rhea" id="RHEA:46608"/>
        <dbReference type="Rhea" id="RHEA-COMP:11060"/>
        <dbReference type="Rhea" id="RHEA-COMP:11605"/>
        <dbReference type="ChEBI" id="CHEBI:15378"/>
        <dbReference type="ChEBI" id="CHEBI:30013"/>
        <dbReference type="ChEBI" id="CHEBI:30616"/>
        <dbReference type="ChEBI" id="CHEBI:61977"/>
        <dbReference type="ChEBI" id="CHEBI:456216"/>
        <dbReference type="EC" id="2.7.11.1"/>
    </reaction>
</comment>
<dbReference type="EMBL" id="QVQW01000007">
    <property type="protein sequence ID" value="RKU47811.1"/>
    <property type="molecule type" value="Genomic_DNA"/>
</dbReference>
<dbReference type="InterPro" id="IPR017441">
    <property type="entry name" value="Protein_kinase_ATP_BS"/>
</dbReference>
<feature type="domain" description="Protein kinase" evidence="11">
    <location>
        <begin position="80"/>
        <end position="497"/>
    </location>
</feature>
<dbReference type="GO" id="GO:0050684">
    <property type="term" value="P:regulation of mRNA processing"/>
    <property type="evidence" value="ECO:0007669"/>
    <property type="project" value="TreeGrafter"/>
</dbReference>
<dbReference type="InterPro" id="IPR000719">
    <property type="entry name" value="Prot_kinase_dom"/>
</dbReference>
<evidence type="ECO:0000256" key="9">
    <source>
        <dbReference type="PROSITE-ProRule" id="PRU10141"/>
    </source>
</evidence>
<dbReference type="OrthoDB" id="5979581at2759"/>
<keyword evidence="4 9" id="KW-0547">Nucleotide-binding</keyword>
<keyword evidence="6 9" id="KW-0067">ATP-binding</keyword>
<dbReference type="InterPro" id="IPR051334">
    <property type="entry name" value="SRPK"/>
</dbReference>
<dbReference type="AlphaFoldDB" id="A0A420YIX2"/>
<evidence type="ECO:0000256" key="8">
    <source>
        <dbReference type="ARBA" id="ARBA00048679"/>
    </source>
</evidence>
<dbReference type="PROSITE" id="PS50011">
    <property type="entry name" value="PROTEIN_KINASE_DOM"/>
    <property type="match status" value="1"/>
</dbReference>
<feature type="binding site" evidence="9">
    <location>
        <position position="110"/>
    </location>
    <ligand>
        <name>ATP</name>
        <dbReference type="ChEBI" id="CHEBI:30616"/>
    </ligand>
</feature>
<evidence type="ECO:0000256" key="10">
    <source>
        <dbReference type="SAM" id="MobiDB-lite"/>
    </source>
</evidence>
<feature type="compositionally biased region" description="Basic and acidic residues" evidence="10">
    <location>
        <begin position="408"/>
        <end position="417"/>
    </location>
</feature>
<evidence type="ECO:0000256" key="6">
    <source>
        <dbReference type="ARBA" id="ARBA00022840"/>
    </source>
</evidence>
<gene>
    <name evidence="12" type="ORF">DL546_007566</name>
</gene>
<feature type="region of interest" description="Disordered" evidence="10">
    <location>
        <begin position="21"/>
        <end position="42"/>
    </location>
</feature>
<feature type="compositionally biased region" description="Polar residues" evidence="10">
    <location>
        <begin position="21"/>
        <end position="31"/>
    </location>
</feature>
<evidence type="ECO:0000313" key="13">
    <source>
        <dbReference type="Proteomes" id="UP000275385"/>
    </source>
</evidence>
<evidence type="ECO:0000259" key="11">
    <source>
        <dbReference type="PROSITE" id="PS50011"/>
    </source>
</evidence>
<evidence type="ECO:0000256" key="3">
    <source>
        <dbReference type="ARBA" id="ARBA00022679"/>
    </source>
</evidence>
<dbReference type="STRING" id="177199.A0A420YIX2"/>
<dbReference type="GO" id="GO:0005524">
    <property type="term" value="F:ATP binding"/>
    <property type="evidence" value="ECO:0007669"/>
    <property type="project" value="UniProtKB-UniRule"/>
</dbReference>
<dbReference type="EC" id="2.7.11.1" evidence="1"/>
<dbReference type="PANTHER" id="PTHR47634">
    <property type="entry name" value="PROTEIN KINASE DOMAIN-CONTAINING PROTEIN-RELATED"/>
    <property type="match status" value="1"/>
</dbReference>
<keyword evidence="13" id="KW-1185">Reference proteome</keyword>
<dbReference type="PROSITE" id="PS00107">
    <property type="entry name" value="PROTEIN_KINASE_ATP"/>
    <property type="match status" value="1"/>
</dbReference>
<comment type="caution">
    <text evidence="12">The sequence shown here is derived from an EMBL/GenBank/DDBJ whole genome shotgun (WGS) entry which is preliminary data.</text>
</comment>
<dbReference type="PANTHER" id="PTHR47634:SF9">
    <property type="entry name" value="PROTEIN KINASE DOMAIN-CONTAINING PROTEIN-RELATED"/>
    <property type="match status" value="1"/>
</dbReference>
<feature type="region of interest" description="Disordered" evidence="10">
    <location>
        <begin position="398"/>
        <end position="432"/>
    </location>
</feature>
<dbReference type="SUPFAM" id="SSF56112">
    <property type="entry name" value="Protein kinase-like (PK-like)"/>
    <property type="match status" value="1"/>
</dbReference>
<evidence type="ECO:0000256" key="7">
    <source>
        <dbReference type="ARBA" id="ARBA00047899"/>
    </source>
</evidence>
<dbReference type="Proteomes" id="UP000275385">
    <property type="component" value="Unassembled WGS sequence"/>
</dbReference>
<sequence length="500" mass="55899">MSIRFGTASLIKTTARLLSRGQNKMSATLSRPPTPLRDLPTQPEDERFIDKGAACEWAEEYRPGRFHPLHFGDTLGSGRYRVIRKLGYGSYSTVWLAVNAKAPPKYVAVKVLLAKYSLPARPCPEIDIARTLATFTDTGSRHILKLLDTFQQEGPNGVHTCLVYEPMAGTVASLVTTFPGNFPVPGQVFDYRPARYEKWMGKRILKHTLLGLQFLHQNNVVHSDLQPGNLLFSPHHLDDVPEADLTQSTTDETTVSLQRKDGKEDKWGPRYLALPQSLHKYANLEQDMCIKISDLGAAFLKGNPPNKIVTPVALRSPEVILGRPVDEKIDIWSFGCLVFELMTGTRLFPVDDLGSQEEVDDDHFLALHDVLGELPEDIAAGWTRRNLWFGPAGERLNPYAPKPSVETGSKHDDEVNGGHEVGNQDSRHSGIPADLELPSEEYIITPSPPLEQLFDENKPDTIDEDEARVITTLLRRVLRYNPADRPSAADLLAEEWFRDA</sequence>
<organism evidence="12 13">
    <name type="scientific">Coniochaeta pulveracea</name>
    <dbReference type="NCBI Taxonomy" id="177199"/>
    <lineage>
        <taxon>Eukaryota</taxon>
        <taxon>Fungi</taxon>
        <taxon>Dikarya</taxon>
        <taxon>Ascomycota</taxon>
        <taxon>Pezizomycotina</taxon>
        <taxon>Sordariomycetes</taxon>
        <taxon>Sordariomycetidae</taxon>
        <taxon>Coniochaetales</taxon>
        <taxon>Coniochaetaceae</taxon>
        <taxon>Coniochaeta</taxon>
    </lineage>
</organism>
<proteinExistence type="predicted"/>
<comment type="catalytic activity">
    <reaction evidence="8">
        <text>L-seryl-[protein] + ATP = O-phospho-L-seryl-[protein] + ADP + H(+)</text>
        <dbReference type="Rhea" id="RHEA:17989"/>
        <dbReference type="Rhea" id="RHEA-COMP:9863"/>
        <dbReference type="Rhea" id="RHEA-COMP:11604"/>
        <dbReference type="ChEBI" id="CHEBI:15378"/>
        <dbReference type="ChEBI" id="CHEBI:29999"/>
        <dbReference type="ChEBI" id="CHEBI:30616"/>
        <dbReference type="ChEBI" id="CHEBI:83421"/>
        <dbReference type="ChEBI" id="CHEBI:456216"/>
        <dbReference type="EC" id="2.7.11.1"/>
    </reaction>
</comment>
<evidence type="ECO:0000313" key="12">
    <source>
        <dbReference type="EMBL" id="RKU47811.1"/>
    </source>
</evidence>
<evidence type="ECO:0000256" key="2">
    <source>
        <dbReference type="ARBA" id="ARBA00022527"/>
    </source>
</evidence>
<dbReference type="Gene3D" id="1.10.510.10">
    <property type="entry name" value="Transferase(Phosphotransferase) domain 1"/>
    <property type="match status" value="2"/>
</dbReference>
<evidence type="ECO:0000256" key="4">
    <source>
        <dbReference type="ARBA" id="ARBA00022741"/>
    </source>
</evidence>
<evidence type="ECO:0000256" key="5">
    <source>
        <dbReference type="ARBA" id="ARBA00022777"/>
    </source>
</evidence>
<dbReference type="Gene3D" id="3.30.200.20">
    <property type="entry name" value="Phosphorylase Kinase, domain 1"/>
    <property type="match status" value="1"/>
</dbReference>
<dbReference type="Pfam" id="PF00069">
    <property type="entry name" value="Pkinase"/>
    <property type="match status" value="2"/>
</dbReference>
<name>A0A420YIX2_9PEZI</name>
<dbReference type="GO" id="GO:0000245">
    <property type="term" value="P:spliceosomal complex assembly"/>
    <property type="evidence" value="ECO:0007669"/>
    <property type="project" value="TreeGrafter"/>
</dbReference>
<evidence type="ECO:0000256" key="1">
    <source>
        <dbReference type="ARBA" id="ARBA00012513"/>
    </source>
</evidence>
<protein>
    <recommendedName>
        <fullName evidence="1">non-specific serine/threonine protein kinase</fullName>
        <ecNumber evidence="1">2.7.11.1</ecNumber>
    </recommendedName>
</protein>
<keyword evidence="2" id="KW-0723">Serine/threonine-protein kinase</keyword>